<keyword evidence="3" id="KW-1185">Reference proteome</keyword>
<evidence type="ECO:0000313" key="3">
    <source>
        <dbReference type="Proteomes" id="UP001314263"/>
    </source>
</evidence>
<organism evidence="2 3">
    <name type="scientific">Coccomyxa viridis</name>
    <dbReference type="NCBI Taxonomy" id="1274662"/>
    <lineage>
        <taxon>Eukaryota</taxon>
        <taxon>Viridiplantae</taxon>
        <taxon>Chlorophyta</taxon>
        <taxon>core chlorophytes</taxon>
        <taxon>Trebouxiophyceae</taxon>
        <taxon>Trebouxiophyceae incertae sedis</taxon>
        <taxon>Coccomyxaceae</taxon>
        <taxon>Coccomyxa</taxon>
    </lineage>
</organism>
<proteinExistence type="predicted"/>
<gene>
    <name evidence="2" type="ORF">CVIRNUC_005748</name>
</gene>
<feature type="compositionally biased region" description="Basic and acidic residues" evidence="1">
    <location>
        <begin position="50"/>
        <end position="59"/>
    </location>
</feature>
<accession>A0AAV1I5E1</accession>
<feature type="compositionally biased region" description="Basic and acidic residues" evidence="1">
    <location>
        <begin position="19"/>
        <end position="29"/>
    </location>
</feature>
<dbReference type="AlphaFoldDB" id="A0AAV1I5E1"/>
<evidence type="ECO:0000313" key="2">
    <source>
        <dbReference type="EMBL" id="CAK0782530.1"/>
    </source>
</evidence>
<name>A0AAV1I5E1_9CHLO</name>
<dbReference type="EMBL" id="CAUYUE010000007">
    <property type="protein sequence ID" value="CAK0782530.1"/>
    <property type="molecule type" value="Genomic_DNA"/>
</dbReference>
<comment type="caution">
    <text evidence="2">The sequence shown here is derived from an EMBL/GenBank/DDBJ whole genome shotgun (WGS) entry which is preliminary data.</text>
</comment>
<feature type="region of interest" description="Disordered" evidence="1">
    <location>
        <begin position="1"/>
        <end position="38"/>
    </location>
</feature>
<protein>
    <submittedName>
        <fullName evidence="2">Uncharacterized protein</fullName>
    </submittedName>
</protein>
<feature type="compositionally biased region" description="Polar residues" evidence="1">
    <location>
        <begin position="1"/>
        <end position="16"/>
    </location>
</feature>
<sequence length="99" mass="10693">MATQAGNAPVSSSSYPMPQKKDLEQKNAEIAEDEVDASDIAAIRDDFVEGDPNFKEDMASMKGKAQEQGTAQPELKSTAHDIKKDMMAKHPELGANRAS</sequence>
<reference evidence="2 3" key="1">
    <citation type="submission" date="2023-10" db="EMBL/GenBank/DDBJ databases">
        <authorList>
            <person name="Maclean D."/>
            <person name="Macfadyen A."/>
        </authorList>
    </citation>
    <scope>NUCLEOTIDE SEQUENCE [LARGE SCALE GENOMIC DNA]</scope>
</reference>
<feature type="region of interest" description="Disordered" evidence="1">
    <location>
        <begin position="50"/>
        <end position="99"/>
    </location>
</feature>
<feature type="compositionally biased region" description="Basic and acidic residues" evidence="1">
    <location>
        <begin position="77"/>
        <end position="92"/>
    </location>
</feature>
<evidence type="ECO:0000256" key="1">
    <source>
        <dbReference type="SAM" id="MobiDB-lite"/>
    </source>
</evidence>
<dbReference type="Proteomes" id="UP001314263">
    <property type="component" value="Unassembled WGS sequence"/>
</dbReference>